<protein>
    <submittedName>
        <fullName evidence="1">Uncharacterized protein</fullName>
    </submittedName>
</protein>
<evidence type="ECO:0000313" key="1">
    <source>
        <dbReference type="EMBL" id="GBM06783.1"/>
    </source>
</evidence>
<dbReference type="Proteomes" id="UP000499080">
    <property type="component" value="Unassembled WGS sequence"/>
</dbReference>
<organism evidence="1 2">
    <name type="scientific">Araneus ventricosus</name>
    <name type="common">Orbweaver spider</name>
    <name type="synonym">Epeira ventricosa</name>
    <dbReference type="NCBI Taxonomy" id="182803"/>
    <lineage>
        <taxon>Eukaryota</taxon>
        <taxon>Metazoa</taxon>
        <taxon>Ecdysozoa</taxon>
        <taxon>Arthropoda</taxon>
        <taxon>Chelicerata</taxon>
        <taxon>Arachnida</taxon>
        <taxon>Araneae</taxon>
        <taxon>Araneomorphae</taxon>
        <taxon>Entelegynae</taxon>
        <taxon>Araneoidea</taxon>
        <taxon>Araneidae</taxon>
        <taxon>Araneus</taxon>
    </lineage>
</organism>
<gene>
    <name evidence="1" type="ORF">AVEN_63018_1</name>
</gene>
<keyword evidence="2" id="KW-1185">Reference proteome</keyword>
<comment type="caution">
    <text evidence="1">The sequence shown here is derived from an EMBL/GenBank/DDBJ whole genome shotgun (WGS) entry which is preliminary data.</text>
</comment>
<dbReference type="AlphaFoldDB" id="A0A4Y2CQY9"/>
<proteinExistence type="predicted"/>
<dbReference type="EMBL" id="BGPR01000233">
    <property type="protein sequence ID" value="GBM06783.1"/>
    <property type="molecule type" value="Genomic_DNA"/>
</dbReference>
<evidence type="ECO:0000313" key="2">
    <source>
        <dbReference type="Proteomes" id="UP000499080"/>
    </source>
</evidence>
<name>A0A4Y2CQY9_ARAVE</name>
<sequence length="101" mass="11007">MVSMGENSKSYLCMSLLSEADVLAQHCNYNGVAYRRKCRNQSAIRHSLGSSAGEGGHPWEVICFSSKQVSIILVLYGLSTRLDLTGLNTSQLDHGQKSKTA</sequence>
<reference evidence="1 2" key="1">
    <citation type="journal article" date="2019" name="Sci. Rep.">
        <title>Orb-weaving spider Araneus ventricosus genome elucidates the spidroin gene catalogue.</title>
        <authorList>
            <person name="Kono N."/>
            <person name="Nakamura H."/>
            <person name="Ohtoshi R."/>
            <person name="Moran D.A.P."/>
            <person name="Shinohara A."/>
            <person name="Yoshida Y."/>
            <person name="Fujiwara M."/>
            <person name="Mori M."/>
            <person name="Tomita M."/>
            <person name="Arakawa K."/>
        </authorList>
    </citation>
    <scope>NUCLEOTIDE SEQUENCE [LARGE SCALE GENOMIC DNA]</scope>
</reference>
<accession>A0A4Y2CQY9</accession>